<accession>A0A9P5IDJ1</accession>
<evidence type="ECO:0000313" key="3">
    <source>
        <dbReference type="Proteomes" id="UP000710849"/>
    </source>
</evidence>
<evidence type="ECO:0000256" key="1">
    <source>
        <dbReference type="SAM" id="Phobius"/>
    </source>
</evidence>
<sequence length="100" mass="11067">MYACVARRALTKSAFGIGTYAPAQSAAIPWQSLLLVALGSLLPEARTLFLLMVIMITTSTGFPSAIYKHFFMIVETIKTRPDPMAVNMRNIKVILDKTNF</sequence>
<name>A0A9P5IDJ1_9HELO</name>
<keyword evidence="1" id="KW-0472">Membrane</keyword>
<protein>
    <submittedName>
        <fullName evidence="2">Uncharacterized protein</fullName>
    </submittedName>
</protein>
<reference evidence="2 3" key="1">
    <citation type="journal article" date="2020" name="Genome Biol. Evol.">
        <title>Comparative genomics of Sclerotiniaceae.</title>
        <authorList>
            <person name="Valero Jimenez C.A."/>
            <person name="Steentjes M."/>
            <person name="Scholten O.E."/>
            <person name="Van Kan J.A.L."/>
        </authorList>
    </citation>
    <scope>NUCLEOTIDE SEQUENCE [LARGE SCALE GENOMIC DNA]</scope>
    <source>
        <strain evidence="2 3">MUCL 94</strain>
    </source>
</reference>
<keyword evidence="1" id="KW-0812">Transmembrane</keyword>
<dbReference type="AlphaFoldDB" id="A0A9P5IDJ1"/>
<keyword evidence="3" id="KW-1185">Reference proteome</keyword>
<evidence type="ECO:0000313" key="2">
    <source>
        <dbReference type="EMBL" id="KAF7935247.1"/>
    </source>
</evidence>
<dbReference type="EMBL" id="RCSW01000017">
    <property type="protein sequence ID" value="KAF7935247.1"/>
    <property type="molecule type" value="Genomic_DNA"/>
</dbReference>
<dbReference type="Proteomes" id="UP000710849">
    <property type="component" value="Unassembled WGS sequence"/>
</dbReference>
<organism evidence="2 3">
    <name type="scientific">Botrytis byssoidea</name>
    <dbReference type="NCBI Taxonomy" id="139641"/>
    <lineage>
        <taxon>Eukaryota</taxon>
        <taxon>Fungi</taxon>
        <taxon>Dikarya</taxon>
        <taxon>Ascomycota</taxon>
        <taxon>Pezizomycotina</taxon>
        <taxon>Leotiomycetes</taxon>
        <taxon>Helotiales</taxon>
        <taxon>Sclerotiniaceae</taxon>
        <taxon>Botrytis</taxon>
    </lineage>
</organism>
<feature type="transmembrane region" description="Helical" evidence="1">
    <location>
        <begin position="48"/>
        <end position="67"/>
    </location>
</feature>
<dbReference type="RefSeq" id="XP_038730348.1">
    <property type="nucleotide sequence ID" value="XM_038878668.1"/>
</dbReference>
<gene>
    <name evidence="2" type="ORF">EAE97_008154</name>
</gene>
<proteinExistence type="predicted"/>
<keyword evidence="1" id="KW-1133">Transmembrane helix</keyword>
<dbReference type="GeneID" id="62151742"/>
<comment type="caution">
    <text evidence="2">The sequence shown here is derived from an EMBL/GenBank/DDBJ whole genome shotgun (WGS) entry which is preliminary data.</text>
</comment>